<feature type="transmembrane region" description="Helical" evidence="9">
    <location>
        <begin position="324"/>
        <end position="347"/>
    </location>
</feature>
<dbReference type="GO" id="GO:0005886">
    <property type="term" value="C:plasma membrane"/>
    <property type="evidence" value="ECO:0007669"/>
    <property type="project" value="UniProtKB-SubCell"/>
</dbReference>
<keyword evidence="5 9" id="KW-0812">Transmembrane</keyword>
<dbReference type="AlphaFoldDB" id="A0A926NR83"/>
<sequence length="371" mass="39332">MTEFEPLLLLPLLGLGAGAVLGFVARWNHFCTLSSLERLWYAGDSSGVRTWALASLTALIATQLLVAADLASLEESFYLNSRFGWTGAIFGGVMFGIGMALVGTCGFGAVVRLGGGSLRAFVVLIVIGLTALATQRGLIGQARVHVVDNLAVDLRFAGDQSIGSLLSYVLGFDVRRPLVILVGAAGLLWVFSQKSYRRQGPQILTGLLIGLAIAFGWWATSHVAKTAFHPVQIESGSFVVPVGDTIMQFITYTNSLPDYGVGLICGTLVGAVLAALWRRDIRWEACDDARELSRHILGAALMGVGGVIAMGCTVGQGISAFSTMAISAPIVLLSIAFGARLGLAWLFEGSFLAAFQRNHSGHDDRSRQAAE</sequence>
<proteinExistence type="inferred from homology"/>
<feature type="transmembrane region" description="Helical" evidence="9">
    <location>
        <begin position="6"/>
        <end position="27"/>
    </location>
</feature>
<protein>
    <submittedName>
        <fullName evidence="10">YeeE/YedE family protein</fullName>
    </submittedName>
</protein>
<dbReference type="InterPro" id="IPR007272">
    <property type="entry name" value="Sulf_transp_TsuA/YedE"/>
</dbReference>
<name>A0A926NR83_9HYPH</name>
<accession>A0A926NR83</accession>
<dbReference type="RefSeq" id="WP_190289656.1">
    <property type="nucleotide sequence ID" value="NZ_JABFCZ010000002.1"/>
</dbReference>
<feature type="transmembrane region" description="Helical" evidence="9">
    <location>
        <begin position="203"/>
        <end position="220"/>
    </location>
</feature>
<evidence type="ECO:0000256" key="1">
    <source>
        <dbReference type="ARBA" id="ARBA00004429"/>
    </source>
</evidence>
<dbReference type="Pfam" id="PF04143">
    <property type="entry name" value="Sulf_transp"/>
    <property type="match status" value="1"/>
</dbReference>
<feature type="transmembrane region" description="Helical" evidence="9">
    <location>
        <begin position="297"/>
        <end position="318"/>
    </location>
</feature>
<evidence type="ECO:0000256" key="2">
    <source>
        <dbReference type="ARBA" id="ARBA00022448"/>
    </source>
</evidence>
<comment type="similarity">
    <text evidence="8">Belongs to the TsuA/YedE (TC 9.B.102) family.</text>
</comment>
<feature type="transmembrane region" description="Helical" evidence="9">
    <location>
        <begin position="174"/>
        <end position="191"/>
    </location>
</feature>
<evidence type="ECO:0000256" key="4">
    <source>
        <dbReference type="ARBA" id="ARBA00022519"/>
    </source>
</evidence>
<dbReference type="EMBL" id="JABFCZ010000002">
    <property type="protein sequence ID" value="MBD1544984.1"/>
    <property type="molecule type" value="Genomic_DNA"/>
</dbReference>
<feature type="transmembrane region" description="Helical" evidence="9">
    <location>
        <begin position="259"/>
        <end position="277"/>
    </location>
</feature>
<organism evidence="10 11">
    <name type="scientific">Roseibium aggregatum</name>
    <dbReference type="NCBI Taxonomy" id="187304"/>
    <lineage>
        <taxon>Bacteria</taxon>
        <taxon>Pseudomonadati</taxon>
        <taxon>Pseudomonadota</taxon>
        <taxon>Alphaproteobacteria</taxon>
        <taxon>Hyphomicrobiales</taxon>
        <taxon>Stappiaceae</taxon>
        <taxon>Roseibium</taxon>
    </lineage>
</organism>
<evidence type="ECO:0000256" key="8">
    <source>
        <dbReference type="ARBA" id="ARBA00035655"/>
    </source>
</evidence>
<keyword evidence="7 9" id="KW-0472">Membrane</keyword>
<keyword evidence="3" id="KW-1003">Cell membrane</keyword>
<comment type="subcellular location">
    <subcellularLocation>
        <location evidence="1">Cell inner membrane</location>
        <topology evidence="1">Multi-pass membrane protein</topology>
    </subcellularLocation>
</comment>
<feature type="transmembrane region" description="Helical" evidence="9">
    <location>
        <begin position="118"/>
        <end position="139"/>
    </location>
</feature>
<feature type="transmembrane region" description="Helical" evidence="9">
    <location>
        <begin position="48"/>
        <end position="68"/>
    </location>
</feature>
<feature type="transmembrane region" description="Helical" evidence="9">
    <location>
        <begin position="88"/>
        <end position="111"/>
    </location>
</feature>
<keyword evidence="4" id="KW-0997">Cell inner membrane</keyword>
<evidence type="ECO:0000313" key="11">
    <source>
        <dbReference type="Proteomes" id="UP000598467"/>
    </source>
</evidence>
<evidence type="ECO:0000256" key="6">
    <source>
        <dbReference type="ARBA" id="ARBA00022989"/>
    </source>
</evidence>
<evidence type="ECO:0000256" key="9">
    <source>
        <dbReference type="SAM" id="Phobius"/>
    </source>
</evidence>
<gene>
    <name evidence="10" type="ORF">HK439_01810</name>
</gene>
<evidence type="ECO:0000313" key="10">
    <source>
        <dbReference type="EMBL" id="MBD1544984.1"/>
    </source>
</evidence>
<evidence type="ECO:0000256" key="3">
    <source>
        <dbReference type="ARBA" id="ARBA00022475"/>
    </source>
</evidence>
<comment type="caution">
    <text evidence="10">The sequence shown here is derived from an EMBL/GenBank/DDBJ whole genome shotgun (WGS) entry which is preliminary data.</text>
</comment>
<dbReference type="PANTHER" id="PTHR30574">
    <property type="entry name" value="INNER MEMBRANE PROTEIN YEDE"/>
    <property type="match status" value="1"/>
</dbReference>
<keyword evidence="2" id="KW-0813">Transport</keyword>
<dbReference type="PANTHER" id="PTHR30574:SF1">
    <property type="entry name" value="SULPHUR TRANSPORT DOMAIN-CONTAINING PROTEIN"/>
    <property type="match status" value="1"/>
</dbReference>
<keyword evidence="6 9" id="KW-1133">Transmembrane helix</keyword>
<dbReference type="Proteomes" id="UP000598467">
    <property type="component" value="Unassembled WGS sequence"/>
</dbReference>
<reference evidence="10" key="1">
    <citation type="submission" date="2020-05" db="EMBL/GenBank/DDBJ databases">
        <title>Identification of trans-AT polyketide cluster in two marine bacteria, producers of a novel glutaramide-containing polyketide sesbanimide D and analogs.</title>
        <authorList>
            <person name="Kacar D."/>
            <person name="Rodriguez P."/>
            <person name="Canedo L."/>
            <person name="Gonzalez E."/>
            <person name="Galan B."/>
            <person name="De La Calle F."/>
            <person name="Garcia J.L."/>
        </authorList>
    </citation>
    <scope>NUCLEOTIDE SEQUENCE</scope>
    <source>
        <strain evidence="10">PHM038</strain>
    </source>
</reference>
<evidence type="ECO:0000256" key="5">
    <source>
        <dbReference type="ARBA" id="ARBA00022692"/>
    </source>
</evidence>
<evidence type="ECO:0000256" key="7">
    <source>
        <dbReference type="ARBA" id="ARBA00023136"/>
    </source>
</evidence>